<dbReference type="InterPro" id="IPR020846">
    <property type="entry name" value="MFS_dom"/>
</dbReference>
<feature type="transmembrane region" description="Helical" evidence="5">
    <location>
        <begin position="349"/>
        <end position="376"/>
    </location>
</feature>
<evidence type="ECO:0000259" key="6">
    <source>
        <dbReference type="PROSITE" id="PS50850"/>
    </source>
</evidence>
<keyword evidence="4 5" id="KW-0472">Membrane</keyword>
<reference evidence="7" key="2">
    <citation type="submission" date="2023-06" db="EMBL/GenBank/DDBJ databases">
        <authorList>
            <consortium name="Lawrence Berkeley National Laboratory"/>
            <person name="Haridas S."/>
            <person name="Hensen N."/>
            <person name="Bonometti L."/>
            <person name="Westerberg I."/>
            <person name="Brannstrom I.O."/>
            <person name="Guillou S."/>
            <person name="Cros-Aarteil S."/>
            <person name="Calhoun S."/>
            <person name="Kuo A."/>
            <person name="Mondo S."/>
            <person name="Pangilinan J."/>
            <person name="Riley R."/>
            <person name="Labutti K."/>
            <person name="Andreopoulos B."/>
            <person name="Lipzen A."/>
            <person name="Chen C."/>
            <person name="Yanf M."/>
            <person name="Daum C."/>
            <person name="Ng V."/>
            <person name="Clum A."/>
            <person name="Steindorff A."/>
            <person name="Ohm R."/>
            <person name="Martin F."/>
            <person name="Silar P."/>
            <person name="Natvig D."/>
            <person name="Lalanne C."/>
            <person name="Gautier V."/>
            <person name="Ament-Velasquez S.L."/>
            <person name="Kruys A."/>
            <person name="Hutchinson M.I."/>
            <person name="Powell A.J."/>
            <person name="Barry K."/>
            <person name="Miller A.N."/>
            <person name="Grigoriev I.V."/>
            <person name="Debuchy R."/>
            <person name="Gladieux P."/>
            <person name="Thoren M.H."/>
            <person name="Johannesson H."/>
        </authorList>
    </citation>
    <scope>NUCLEOTIDE SEQUENCE</scope>
    <source>
        <strain evidence="7">CBS 955.72</strain>
    </source>
</reference>
<comment type="subcellular location">
    <subcellularLocation>
        <location evidence="1">Membrane</location>
        <topology evidence="1">Multi-pass membrane protein</topology>
    </subcellularLocation>
</comment>
<dbReference type="InterPro" id="IPR011701">
    <property type="entry name" value="MFS"/>
</dbReference>
<evidence type="ECO:0000256" key="1">
    <source>
        <dbReference type="ARBA" id="ARBA00004141"/>
    </source>
</evidence>
<accession>A0AAJ0MK29</accession>
<dbReference type="Pfam" id="PF07690">
    <property type="entry name" value="MFS_1"/>
    <property type="match status" value="1"/>
</dbReference>
<feature type="transmembrane region" description="Helical" evidence="5">
    <location>
        <begin position="57"/>
        <end position="76"/>
    </location>
</feature>
<feature type="transmembrane region" description="Helical" evidence="5">
    <location>
        <begin position="324"/>
        <end position="343"/>
    </location>
</feature>
<evidence type="ECO:0000256" key="5">
    <source>
        <dbReference type="SAM" id="Phobius"/>
    </source>
</evidence>
<dbReference type="EMBL" id="JAUIQD010000001">
    <property type="protein sequence ID" value="KAK3363391.1"/>
    <property type="molecule type" value="Genomic_DNA"/>
</dbReference>
<feature type="transmembrane region" description="Helical" evidence="5">
    <location>
        <begin position="27"/>
        <end position="45"/>
    </location>
</feature>
<comment type="caution">
    <text evidence="7">The sequence shown here is derived from an EMBL/GenBank/DDBJ whole genome shotgun (WGS) entry which is preliminary data.</text>
</comment>
<dbReference type="Gene3D" id="1.20.1720.10">
    <property type="entry name" value="Multidrug resistance protein D"/>
    <property type="match status" value="1"/>
</dbReference>
<evidence type="ECO:0000256" key="2">
    <source>
        <dbReference type="ARBA" id="ARBA00022692"/>
    </source>
</evidence>
<keyword evidence="3 5" id="KW-1133">Transmembrane helix</keyword>
<feature type="domain" description="Major facilitator superfamily (MFS) profile" evidence="6">
    <location>
        <begin position="1"/>
        <end position="485"/>
    </location>
</feature>
<dbReference type="PANTHER" id="PTHR23501">
    <property type="entry name" value="MAJOR FACILITATOR SUPERFAMILY"/>
    <property type="match status" value="1"/>
</dbReference>
<evidence type="ECO:0000256" key="3">
    <source>
        <dbReference type="ARBA" id="ARBA00022989"/>
    </source>
</evidence>
<dbReference type="Gene3D" id="1.20.1250.20">
    <property type="entry name" value="MFS general substrate transporter like domains"/>
    <property type="match status" value="1"/>
</dbReference>
<feature type="transmembrane region" description="Helical" evidence="5">
    <location>
        <begin position="213"/>
        <end position="235"/>
    </location>
</feature>
<feature type="transmembrane region" description="Helical" evidence="5">
    <location>
        <begin position="290"/>
        <end position="312"/>
    </location>
</feature>
<evidence type="ECO:0000313" key="8">
    <source>
        <dbReference type="Proteomes" id="UP001275084"/>
    </source>
</evidence>
<dbReference type="AlphaFoldDB" id="A0AAJ0MK29"/>
<sequence>MFSCLDTSIVSTALVSISVEFENYQDAPWAILSYLLTYMSFAVGFSKLSDIYGRKNLLAIAWISFSGFSIWCALASSMWQLIAARALQGIGGSGLYSLAQVCLVEQGPNRPEVVGGLVGITLSISYILGPLLGGAISEWKWRGIFWINVPFGLLAVTGIYTLWPDDQRTRYDTRTALSKIDFIGNILLVIASILLVFAIQEGASFVWSWSSPVIIWSLVISGICWILLGLWESYLCYGGHQIIQPIFPLRLAKGRVYLSSFIVTFLTGFVYISLVIKIPERFQINFGDNALWAGIHLLPMLGACAFGSFMGGGISRKSNLTSQTLIIGSSLQVLGIGLAFGFTRSDVHVSLLLGFTALYGFGVGLCFAASTMIAAIEARHNDLAAAQGAVAQARVFGGALGLAICTVVFNQRLQAVLGPGSGSGFNGWDLEQIHRSPMATLNLPPDLSQLVKGVYLEAFRDQMLTMTIIAALAVLVSFGTYQSRPAHIIDAMAYHKEFASRTNDNELESTSSIRSLVR</sequence>
<feature type="transmembrane region" description="Helical" evidence="5">
    <location>
        <begin position="388"/>
        <end position="409"/>
    </location>
</feature>
<gene>
    <name evidence="7" type="ORF">B0T25DRAFT_587344</name>
</gene>
<dbReference type="Proteomes" id="UP001275084">
    <property type="component" value="Unassembled WGS sequence"/>
</dbReference>
<keyword evidence="2 5" id="KW-0812">Transmembrane</keyword>
<name>A0AAJ0MK29_9PEZI</name>
<proteinExistence type="predicted"/>
<keyword evidence="8" id="KW-1185">Reference proteome</keyword>
<organism evidence="7 8">
    <name type="scientific">Lasiosphaeria hispida</name>
    <dbReference type="NCBI Taxonomy" id="260671"/>
    <lineage>
        <taxon>Eukaryota</taxon>
        <taxon>Fungi</taxon>
        <taxon>Dikarya</taxon>
        <taxon>Ascomycota</taxon>
        <taxon>Pezizomycotina</taxon>
        <taxon>Sordariomycetes</taxon>
        <taxon>Sordariomycetidae</taxon>
        <taxon>Sordariales</taxon>
        <taxon>Lasiosphaeriaceae</taxon>
        <taxon>Lasiosphaeria</taxon>
    </lineage>
</organism>
<dbReference type="SUPFAM" id="SSF103473">
    <property type="entry name" value="MFS general substrate transporter"/>
    <property type="match status" value="1"/>
</dbReference>
<evidence type="ECO:0000313" key="7">
    <source>
        <dbReference type="EMBL" id="KAK3363391.1"/>
    </source>
</evidence>
<feature type="transmembrane region" description="Helical" evidence="5">
    <location>
        <begin position="256"/>
        <end position="278"/>
    </location>
</feature>
<dbReference type="InterPro" id="IPR036259">
    <property type="entry name" value="MFS_trans_sf"/>
</dbReference>
<dbReference type="GO" id="GO:0005886">
    <property type="term" value="C:plasma membrane"/>
    <property type="evidence" value="ECO:0007669"/>
    <property type="project" value="TreeGrafter"/>
</dbReference>
<feature type="transmembrane region" description="Helical" evidence="5">
    <location>
        <begin position="463"/>
        <end position="481"/>
    </location>
</feature>
<dbReference type="PANTHER" id="PTHR23501:SF43">
    <property type="entry name" value="MULTIDRUG TRANSPORTER, PUTATIVE (AFU_ORTHOLOGUE AFUA_6G03040)-RELATED"/>
    <property type="match status" value="1"/>
</dbReference>
<feature type="transmembrane region" description="Helical" evidence="5">
    <location>
        <begin position="116"/>
        <end position="137"/>
    </location>
</feature>
<dbReference type="PROSITE" id="PS50850">
    <property type="entry name" value="MFS"/>
    <property type="match status" value="1"/>
</dbReference>
<reference evidence="7" key="1">
    <citation type="journal article" date="2023" name="Mol. Phylogenet. Evol.">
        <title>Genome-scale phylogeny and comparative genomics of the fungal order Sordariales.</title>
        <authorList>
            <person name="Hensen N."/>
            <person name="Bonometti L."/>
            <person name="Westerberg I."/>
            <person name="Brannstrom I.O."/>
            <person name="Guillou S."/>
            <person name="Cros-Aarteil S."/>
            <person name="Calhoun S."/>
            <person name="Haridas S."/>
            <person name="Kuo A."/>
            <person name="Mondo S."/>
            <person name="Pangilinan J."/>
            <person name="Riley R."/>
            <person name="LaButti K."/>
            <person name="Andreopoulos B."/>
            <person name="Lipzen A."/>
            <person name="Chen C."/>
            <person name="Yan M."/>
            <person name="Daum C."/>
            <person name="Ng V."/>
            <person name="Clum A."/>
            <person name="Steindorff A."/>
            <person name="Ohm R.A."/>
            <person name="Martin F."/>
            <person name="Silar P."/>
            <person name="Natvig D.O."/>
            <person name="Lalanne C."/>
            <person name="Gautier V."/>
            <person name="Ament-Velasquez S.L."/>
            <person name="Kruys A."/>
            <person name="Hutchinson M.I."/>
            <person name="Powell A.J."/>
            <person name="Barry K."/>
            <person name="Miller A.N."/>
            <person name="Grigoriev I.V."/>
            <person name="Debuchy R."/>
            <person name="Gladieux P."/>
            <person name="Hiltunen Thoren M."/>
            <person name="Johannesson H."/>
        </authorList>
    </citation>
    <scope>NUCLEOTIDE SEQUENCE</scope>
    <source>
        <strain evidence="7">CBS 955.72</strain>
    </source>
</reference>
<evidence type="ECO:0000256" key="4">
    <source>
        <dbReference type="ARBA" id="ARBA00023136"/>
    </source>
</evidence>
<feature type="transmembrane region" description="Helical" evidence="5">
    <location>
        <begin position="183"/>
        <end position="207"/>
    </location>
</feature>
<feature type="transmembrane region" description="Helical" evidence="5">
    <location>
        <begin position="82"/>
        <end position="104"/>
    </location>
</feature>
<dbReference type="GO" id="GO:0022857">
    <property type="term" value="F:transmembrane transporter activity"/>
    <property type="evidence" value="ECO:0007669"/>
    <property type="project" value="InterPro"/>
</dbReference>
<feature type="transmembrane region" description="Helical" evidence="5">
    <location>
        <begin position="143"/>
        <end position="163"/>
    </location>
</feature>
<protein>
    <submittedName>
        <fullName evidence="7">Major facilitator superfamily domain-containing protein</fullName>
    </submittedName>
</protein>